<evidence type="ECO:0000313" key="2">
    <source>
        <dbReference type="Proteomes" id="UP000202420"/>
    </source>
</evidence>
<proteinExistence type="predicted"/>
<evidence type="ECO:0000313" key="1">
    <source>
        <dbReference type="EMBL" id="ABT16442.1"/>
    </source>
</evidence>
<dbReference type="Proteomes" id="UP000202420">
    <property type="component" value="Segment"/>
</dbReference>
<accession>A7K8R8</accession>
<dbReference type="EMBL" id="EF101928">
    <property type="protein sequence ID" value="ABT16442.1"/>
    <property type="molecule type" value="Genomic_DNA"/>
</dbReference>
<organism evidence="1 2">
    <name type="scientific">Chlorovirus heliozoae</name>
    <dbReference type="NCBI Taxonomy" id="322019"/>
    <lineage>
        <taxon>Viruses</taxon>
        <taxon>Varidnaviria</taxon>
        <taxon>Bamfordvirae</taxon>
        <taxon>Nucleocytoviricota</taxon>
        <taxon>Megaviricetes</taxon>
        <taxon>Algavirales</taxon>
        <taxon>Phycodnaviridae</taxon>
        <taxon>Chlorovirus</taxon>
    </lineage>
</organism>
<keyword evidence="2" id="KW-1185">Reference proteome</keyword>
<reference evidence="1 2" key="1">
    <citation type="submission" date="2006-09" db="EMBL/GenBank/DDBJ databases">
        <title>Sequence and annotation of the 288-kb ATCV-1 virus that infects an endosymbiotic Chlorella strain of the heliozoon Acanthocystis turfacea.</title>
        <authorList>
            <person name="Fitzgerald L.A."/>
            <person name="Graves M.V."/>
            <person name="Li X."/>
            <person name="Pfitzner A.J.P."/>
            <person name="Hartigan J."/>
            <person name="Van Etten J.L."/>
        </authorList>
    </citation>
    <scope>NUCLEOTIDE SEQUENCE [LARGE SCALE GENOMIC DNA]</scope>
    <source>
        <strain evidence="1 2">ATCV-1</strain>
    </source>
</reference>
<protein>
    <submittedName>
        <fullName evidence="1">Uncharacterized protein z308L</fullName>
    </submittedName>
</protein>
<dbReference type="KEGG" id="vg:5470406"/>
<sequence length="73" mass="8435">MMPSWIASFFSCTNSRSQSLENLYFTCPYAARRLSSVPYHLMKVVFLECFTIAMRPLFPGNADWNSRASWTLS</sequence>
<name>A7K8R8_9PHYC</name>
<dbReference type="RefSeq" id="YP_001426789.1">
    <property type="nucleotide sequence ID" value="NC_008724.1"/>
</dbReference>
<gene>
    <name evidence="1" type="primary">z308L</name>
    <name evidence="1" type="ORF">ATCV1_z308L</name>
</gene>
<dbReference type="GeneID" id="5470406"/>